<feature type="chain" id="PRO_5046162480" evidence="2">
    <location>
        <begin position="29"/>
        <end position="305"/>
    </location>
</feature>
<dbReference type="Gene3D" id="3.90.190.10">
    <property type="entry name" value="Protein tyrosine phosphatase superfamily"/>
    <property type="match status" value="1"/>
</dbReference>
<evidence type="ECO:0000313" key="3">
    <source>
        <dbReference type="EMBL" id="MFC0842574.1"/>
    </source>
</evidence>
<dbReference type="RefSeq" id="WP_394316414.1">
    <property type="nucleotide sequence ID" value="NZ_JBHMQV010000001.1"/>
</dbReference>
<comment type="caution">
    <text evidence="3">The sequence shown here is derived from an EMBL/GenBank/DDBJ whole genome shotgun (WGS) entry which is preliminary data.</text>
</comment>
<sequence>MAPIRRAVSTSVLALALVMPLASGVAQAAAAATPARTADSTVTSSRVLAVPGTVNARDVGGYRTYDGKTTRWGVLYRSETLSKLPPEGVSALASLGLGSVIDLRTTPETQADGADRLPAGVTSIAQPVDDTSLFAFIGMVVRSKDPVYQQQQLGGGKAEARMEALYRAFVTNPANRAALGAAIRTVANANKPTMFHCSSGKDRTGILADTILRAVGVPASTSEGDYLLSNQLRAASDTALKSQLKAAGYMQDPDLLDPLLQVHSNYLAAFRAQALADYGSFGNFLTEGLGLDAPTLFKLRFHIVG</sequence>
<dbReference type="InterPro" id="IPR016130">
    <property type="entry name" value="Tyr_Pase_AS"/>
</dbReference>
<name>A0ABV6T9W5_9ACTN</name>
<comment type="similarity">
    <text evidence="1">Belongs to the protein-tyrosine phosphatase family.</text>
</comment>
<organism evidence="3 4">
    <name type="scientific">Streptomyces noboritoensis</name>
    <dbReference type="NCBI Taxonomy" id="67337"/>
    <lineage>
        <taxon>Bacteria</taxon>
        <taxon>Bacillati</taxon>
        <taxon>Actinomycetota</taxon>
        <taxon>Actinomycetes</taxon>
        <taxon>Kitasatosporales</taxon>
        <taxon>Streptomycetaceae</taxon>
        <taxon>Streptomyces</taxon>
    </lineage>
</organism>
<accession>A0ABV6T9W5</accession>
<evidence type="ECO:0000313" key="4">
    <source>
        <dbReference type="Proteomes" id="UP001589887"/>
    </source>
</evidence>
<dbReference type="Pfam" id="PF13350">
    <property type="entry name" value="Y_phosphatase3"/>
    <property type="match status" value="1"/>
</dbReference>
<protein>
    <submittedName>
        <fullName evidence="3">Tyrosine-protein phosphatase</fullName>
    </submittedName>
</protein>
<dbReference type="PANTHER" id="PTHR31126">
    <property type="entry name" value="TYROSINE-PROTEIN PHOSPHATASE"/>
    <property type="match status" value="1"/>
</dbReference>
<reference evidence="3 4" key="1">
    <citation type="submission" date="2024-09" db="EMBL/GenBank/DDBJ databases">
        <authorList>
            <person name="Sun Q."/>
            <person name="Mori K."/>
        </authorList>
    </citation>
    <scope>NUCLEOTIDE SEQUENCE [LARGE SCALE GENOMIC DNA]</scope>
    <source>
        <strain evidence="3 4">JCM 4557</strain>
    </source>
</reference>
<dbReference type="InterPro" id="IPR029021">
    <property type="entry name" value="Prot-tyrosine_phosphatase-like"/>
</dbReference>
<keyword evidence="4" id="KW-1185">Reference proteome</keyword>
<proteinExistence type="inferred from homology"/>
<evidence type="ECO:0000256" key="1">
    <source>
        <dbReference type="ARBA" id="ARBA00009580"/>
    </source>
</evidence>
<feature type="signal peptide" evidence="2">
    <location>
        <begin position="1"/>
        <end position="28"/>
    </location>
</feature>
<dbReference type="EMBL" id="JBHMQV010000001">
    <property type="protein sequence ID" value="MFC0842574.1"/>
    <property type="molecule type" value="Genomic_DNA"/>
</dbReference>
<dbReference type="InterPro" id="IPR026893">
    <property type="entry name" value="Tyr/Ser_Pase_IphP-type"/>
</dbReference>
<dbReference type="PANTHER" id="PTHR31126:SF1">
    <property type="entry name" value="TYROSINE SPECIFIC PROTEIN PHOSPHATASES DOMAIN-CONTAINING PROTEIN"/>
    <property type="match status" value="1"/>
</dbReference>
<keyword evidence="2" id="KW-0732">Signal</keyword>
<dbReference type="Proteomes" id="UP001589887">
    <property type="component" value="Unassembled WGS sequence"/>
</dbReference>
<evidence type="ECO:0000256" key="2">
    <source>
        <dbReference type="SAM" id="SignalP"/>
    </source>
</evidence>
<dbReference type="SUPFAM" id="SSF52799">
    <property type="entry name" value="(Phosphotyrosine protein) phosphatases II"/>
    <property type="match status" value="1"/>
</dbReference>
<dbReference type="PROSITE" id="PS00383">
    <property type="entry name" value="TYR_PHOSPHATASE_1"/>
    <property type="match status" value="1"/>
</dbReference>
<gene>
    <name evidence="3" type="ORF">ACFH04_02340</name>
</gene>